<dbReference type="SUPFAM" id="SSF55031">
    <property type="entry name" value="Bacterial exopeptidase dimerisation domain"/>
    <property type="match status" value="1"/>
</dbReference>
<dbReference type="EMBL" id="UYRR01018998">
    <property type="protein sequence ID" value="VDK29698.1"/>
    <property type="molecule type" value="Genomic_DNA"/>
</dbReference>
<dbReference type="Proteomes" id="UP000267096">
    <property type="component" value="Unassembled WGS sequence"/>
</dbReference>
<evidence type="ECO:0000259" key="1">
    <source>
        <dbReference type="Pfam" id="PF07687"/>
    </source>
</evidence>
<evidence type="ECO:0000313" key="4">
    <source>
        <dbReference type="WBParaSite" id="ASIM_0000789201-mRNA-1"/>
    </source>
</evidence>
<dbReference type="InterPro" id="IPR011650">
    <property type="entry name" value="Peptidase_M20_dimer"/>
</dbReference>
<dbReference type="OrthoDB" id="3064516at2759"/>
<reference evidence="4" key="1">
    <citation type="submission" date="2017-02" db="UniProtKB">
        <authorList>
            <consortium name="WormBaseParasite"/>
        </authorList>
    </citation>
    <scope>IDENTIFICATION</scope>
</reference>
<gene>
    <name evidence="2" type="ORF">ASIM_LOCUS7655</name>
</gene>
<sequence>MGNVARGVRIQVKCRGQPGHGSLFIEDTAAEKLQRVINSFLAFRAEQKKIFDSDPEQSVGKMITVNLTKIEGGSQVNVVPTELTACAW</sequence>
<dbReference type="InterPro" id="IPR036264">
    <property type="entry name" value="Bact_exopeptidase_dim_dom"/>
</dbReference>
<feature type="domain" description="Peptidase M20 dimerisation" evidence="1">
    <location>
        <begin position="10"/>
        <end position="85"/>
    </location>
</feature>
<dbReference type="Gene3D" id="3.30.70.360">
    <property type="match status" value="1"/>
</dbReference>
<organism evidence="4">
    <name type="scientific">Anisakis simplex</name>
    <name type="common">Herring worm</name>
    <dbReference type="NCBI Taxonomy" id="6269"/>
    <lineage>
        <taxon>Eukaryota</taxon>
        <taxon>Metazoa</taxon>
        <taxon>Ecdysozoa</taxon>
        <taxon>Nematoda</taxon>
        <taxon>Chromadorea</taxon>
        <taxon>Rhabditida</taxon>
        <taxon>Spirurina</taxon>
        <taxon>Ascaridomorpha</taxon>
        <taxon>Ascaridoidea</taxon>
        <taxon>Anisakidae</taxon>
        <taxon>Anisakis</taxon>
        <taxon>Anisakis simplex complex</taxon>
    </lineage>
</organism>
<dbReference type="AlphaFoldDB" id="A0A0M3JJS1"/>
<protein>
    <submittedName>
        <fullName evidence="4">Aminoacylase (inferred by orthology to a S. mansoni protein)</fullName>
    </submittedName>
</protein>
<reference evidence="2 3" key="2">
    <citation type="submission" date="2018-11" db="EMBL/GenBank/DDBJ databases">
        <authorList>
            <consortium name="Pathogen Informatics"/>
        </authorList>
    </citation>
    <scope>NUCLEOTIDE SEQUENCE [LARGE SCALE GENOMIC DNA]</scope>
</reference>
<name>A0A0M3JJS1_ANISI</name>
<proteinExistence type="predicted"/>
<dbReference type="WBParaSite" id="ASIM_0000789201-mRNA-1">
    <property type="protein sequence ID" value="ASIM_0000789201-mRNA-1"/>
    <property type="gene ID" value="ASIM_0000789201"/>
</dbReference>
<dbReference type="InterPro" id="IPR052083">
    <property type="entry name" value="Aminoacylase-1_M20A"/>
</dbReference>
<evidence type="ECO:0000313" key="2">
    <source>
        <dbReference type="EMBL" id="VDK29698.1"/>
    </source>
</evidence>
<dbReference type="PANTHER" id="PTHR45892">
    <property type="entry name" value="AMINOACYLASE-1"/>
    <property type="match status" value="1"/>
</dbReference>
<keyword evidence="3" id="KW-1185">Reference proteome</keyword>
<dbReference type="Pfam" id="PF07687">
    <property type="entry name" value="M20_dimer"/>
    <property type="match status" value="1"/>
</dbReference>
<evidence type="ECO:0000313" key="3">
    <source>
        <dbReference type="Proteomes" id="UP000267096"/>
    </source>
</evidence>
<dbReference type="GO" id="GO:0004046">
    <property type="term" value="F:aminoacylase activity"/>
    <property type="evidence" value="ECO:0007669"/>
    <property type="project" value="TreeGrafter"/>
</dbReference>
<accession>A0A0M3JJS1</accession>
<dbReference type="PANTHER" id="PTHR45892:SF1">
    <property type="entry name" value="AMINOACYLASE-1"/>
    <property type="match status" value="1"/>
</dbReference>